<feature type="compositionally biased region" description="Polar residues" evidence="1">
    <location>
        <begin position="1"/>
        <end position="11"/>
    </location>
</feature>
<evidence type="ECO:0000313" key="2">
    <source>
        <dbReference type="EMBL" id="EYC21815.1"/>
    </source>
</evidence>
<keyword evidence="3" id="KW-1185">Reference proteome</keyword>
<proteinExistence type="predicted"/>
<protein>
    <submittedName>
        <fullName evidence="2">Uncharacterized protein</fullName>
    </submittedName>
</protein>
<evidence type="ECO:0000256" key="1">
    <source>
        <dbReference type="SAM" id="MobiDB-lite"/>
    </source>
</evidence>
<comment type="caution">
    <text evidence="2">The sequence shown here is derived from an EMBL/GenBank/DDBJ whole genome shotgun (WGS) entry which is preliminary data.</text>
</comment>
<dbReference type="AlphaFoldDB" id="A0A016V2W5"/>
<dbReference type="EMBL" id="JARK01001354">
    <property type="protein sequence ID" value="EYC21815.1"/>
    <property type="molecule type" value="Genomic_DNA"/>
</dbReference>
<organism evidence="2 3">
    <name type="scientific">Ancylostoma ceylanicum</name>
    <dbReference type="NCBI Taxonomy" id="53326"/>
    <lineage>
        <taxon>Eukaryota</taxon>
        <taxon>Metazoa</taxon>
        <taxon>Ecdysozoa</taxon>
        <taxon>Nematoda</taxon>
        <taxon>Chromadorea</taxon>
        <taxon>Rhabditida</taxon>
        <taxon>Rhabditina</taxon>
        <taxon>Rhabditomorpha</taxon>
        <taxon>Strongyloidea</taxon>
        <taxon>Ancylostomatidae</taxon>
        <taxon>Ancylostomatinae</taxon>
        <taxon>Ancylostoma</taxon>
    </lineage>
</organism>
<feature type="region of interest" description="Disordered" evidence="1">
    <location>
        <begin position="1"/>
        <end position="22"/>
    </location>
</feature>
<reference evidence="3" key="1">
    <citation type="journal article" date="2015" name="Nat. Genet.">
        <title>The genome and transcriptome of the zoonotic hookworm Ancylostoma ceylanicum identify infection-specific gene families.</title>
        <authorList>
            <person name="Schwarz E.M."/>
            <person name="Hu Y."/>
            <person name="Antoshechkin I."/>
            <person name="Miller M.M."/>
            <person name="Sternberg P.W."/>
            <person name="Aroian R.V."/>
        </authorList>
    </citation>
    <scope>NUCLEOTIDE SEQUENCE</scope>
    <source>
        <strain evidence="3">HY135</strain>
    </source>
</reference>
<accession>A0A016V2W5</accession>
<dbReference type="Proteomes" id="UP000024635">
    <property type="component" value="Unassembled WGS sequence"/>
</dbReference>
<gene>
    <name evidence="2" type="primary">Acey_s0018.g3547</name>
    <name evidence="2" type="ORF">Y032_0018g3547</name>
</gene>
<name>A0A016V2W5_9BILA</name>
<evidence type="ECO:0000313" key="3">
    <source>
        <dbReference type="Proteomes" id="UP000024635"/>
    </source>
</evidence>
<sequence length="82" mass="9403">MKRTCSETSGFADSRSRKYLPPASPARAAPLMHYHTCCNVAQSTRSLAEGKYFLERLYPRIHFYWIADSLNHCNMFATARLS</sequence>